<dbReference type="EMBL" id="BMAT01014071">
    <property type="protein sequence ID" value="GFS25930.1"/>
    <property type="molecule type" value="Genomic_DNA"/>
</dbReference>
<dbReference type="Proteomes" id="UP000762676">
    <property type="component" value="Unassembled WGS sequence"/>
</dbReference>
<accession>A0AAV4JUG7</accession>
<protein>
    <submittedName>
        <fullName evidence="1">Endonuclease-reverse transcriptase</fullName>
    </submittedName>
</protein>
<keyword evidence="1" id="KW-0255">Endonuclease</keyword>
<sequence>MRKYSINSNLIRVIENLYNKATSAVFCSNNIGDWFRTIVGVRQNYLLPPTLFNIFLESIMTDVLEDHFGTVSFGGRPMTNLRFSDDINGQAGNECEVASLAKKTGQSLIQLWHGDVC</sequence>
<evidence type="ECO:0000313" key="2">
    <source>
        <dbReference type="Proteomes" id="UP000762676"/>
    </source>
</evidence>
<organism evidence="1 2">
    <name type="scientific">Elysia marginata</name>
    <dbReference type="NCBI Taxonomy" id="1093978"/>
    <lineage>
        <taxon>Eukaryota</taxon>
        <taxon>Metazoa</taxon>
        <taxon>Spiralia</taxon>
        <taxon>Lophotrochozoa</taxon>
        <taxon>Mollusca</taxon>
        <taxon>Gastropoda</taxon>
        <taxon>Heterobranchia</taxon>
        <taxon>Euthyneura</taxon>
        <taxon>Panpulmonata</taxon>
        <taxon>Sacoglossa</taxon>
        <taxon>Placobranchoidea</taxon>
        <taxon>Plakobranchidae</taxon>
        <taxon>Elysia</taxon>
    </lineage>
</organism>
<proteinExistence type="predicted"/>
<dbReference type="AlphaFoldDB" id="A0AAV4JUG7"/>
<keyword evidence="1" id="KW-0540">Nuclease</keyword>
<reference evidence="1 2" key="1">
    <citation type="journal article" date="2021" name="Elife">
        <title>Chloroplast acquisition without the gene transfer in kleptoplastic sea slugs, Plakobranchus ocellatus.</title>
        <authorList>
            <person name="Maeda T."/>
            <person name="Takahashi S."/>
            <person name="Yoshida T."/>
            <person name="Shimamura S."/>
            <person name="Takaki Y."/>
            <person name="Nagai Y."/>
            <person name="Toyoda A."/>
            <person name="Suzuki Y."/>
            <person name="Arimoto A."/>
            <person name="Ishii H."/>
            <person name="Satoh N."/>
            <person name="Nishiyama T."/>
            <person name="Hasebe M."/>
            <person name="Maruyama T."/>
            <person name="Minagawa J."/>
            <person name="Obokata J."/>
            <person name="Shigenobu S."/>
        </authorList>
    </citation>
    <scope>NUCLEOTIDE SEQUENCE [LARGE SCALE GENOMIC DNA]</scope>
</reference>
<gene>
    <name evidence="1" type="ORF">ElyMa_007038500</name>
</gene>
<name>A0AAV4JUG7_9GAST</name>
<comment type="caution">
    <text evidence="1">The sequence shown here is derived from an EMBL/GenBank/DDBJ whole genome shotgun (WGS) entry which is preliminary data.</text>
</comment>
<dbReference type="GO" id="GO:0004519">
    <property type="term" value="F:endonuclease activity"/>
    <property type="evidence" value="ECO:0007669"/>
    <property type="project" value="UniProtKB-KW"/>
</dbReference>
<keyword evidence="1" id="KW-0378">Hydrolase</keyword>
<evidence type="ECO:0000313" key="1">
    <source>
        <dbReference type="EMBL" id="GFS25930.1"/>
    </source>
</evidence>
<keyword evidence="2" id="KW-1185">Reference proteome</keyword>